<dbReference type="EMBL" id="BLXT01004769">
    <property type="protein sequence ID" value="GFO17314.1"/>
    <property type="molecule type" value="Genomic_DNA"/>
</dbReference>
<protein>
    <submittedName>
        <fullName evidence="1">Uncharacterized protein</fullName>
    </submittedName>
</protein>
<gene>
    <name evidence="1" type="ORF">PoB_004381900</name>
</gene>
<proteinExistence type="predicted"/>
<evidence type="ECO:0000313" key="1">
    <source>
        <dbReference type="EMBL" id="GFO17314.1"/>
    </source>
</evidence>
<organism evidence="1 2">
    <name type="scientific">Plakobranchus ocellatus</name>
    <dbReference type="NCBI Taxonomy" id="259542"/>
    <lineage>
        <taxon>Eukaryota</taxon>
        <taxon>Metazoa</taxon>
        <taxon>Spiralia</taxon>
        <taxon>Lophotrochozoa</taxon>
        <taxon>Mollusca</taxon>
        <taxon>Gastropoda</taxon>
        <taxon>Heterobranchia</taxon>
        <taxon>Euthyneura</taxon>
        <taxon>Panpulmonata</taxon>
        <taxon>Sacoglossa</taxon>
        <taxon>Placobranchoidea</taxon>
        <taxon>Plakobranchidae</taxon>
        <taxon>Plakobranchus</taxon>
    </lineage>
</organism>
<sequence length="101" mass="11503">MINRAVLAWAHTGGSRYRVQEYMFGNTSVRLVGYYKSRRLQCRPRLTATSVLHVSHSKSRSSRCLSALRIFYVHSSSDHNTHCTLLSYNTDDAFAFACLKA</sequence>
<reference evidence="1 2" key="1">
    <citation type="journal article" date="2021" name="Elife">
        <title>Chloroplast acquisition without the gene transfer in kleptoplastic sea slugs, Plakobranchus ocellatus.</title>
        <authorList>
            <person name="Maeda T."/>
            <person name="Takahashi S."/>
            <person name="Yoshida T."/>
            <person name="Shimamura S."/>
            <person name="Takaki Y."/>
            <person name="Nagai Y."/>
            <person name="Toyoda A."/>
            <person name="Suzuki Y."/>
            <person name="Arimoto A."/>
            <person name="Ishii H."/>
            <person name="Satoh N."/>
            <person name="Nishiyama T."/>
            <person name="Hasebe M."/>
            <person name="Maruyama T."/>
            <person name="Minagawa J."/>
            <person name="Obokata J."/>
            <person name="Shigenobu S."/>
        </authorList>
    </citation>
    <scope>NUCLEOTIDE SEQUENCE [LARGE SCALE GENOMIC DNA]</scope>
</reference>
<comment type="caution">
    <text evidence="1">The sequence shown here is derived from an EMBL/GenBank/DDBJ whole genome shotgun (WGS) entry which is preliminary data.</text>
</comment>
<name>A0AAV4BAZ7_9GAST</name>
<evidence type="ECO:0000313" key="2">
    <source>
        <dbReference type="Proteomes" id="UP000735302"/>
    </source>
</evidence>
<dbReference type="AlphaFoldDB" id="A0AAV4BAZ7"/>
<keyword evidence="2" id="KW-1185">Reference proteome</keyword>
<dbReference type="Proteomes" id="UP000735302">
    <property type="component" value="Unassembled WGS sequence"/>
</dbReference>
<accession>A0AAV4BAZ7</accession>